<keyword evidence="3 8" id="KW-1133">Transmembrane helix</keyword>
<evidence type="ECO:0000256" key="8">
    <source>
        <dbReference type="SAM" id="Phobius"/>
    </source>
</evidence>
<dbReference type="PROSITE" id="PS01186">
    <property type="entry name" value="EGF_2"/>
    <property type="match status" value="1"/>
</dbReference>
<organism evidence="12 13">
    <name type="scientific">Loxodonta africana</name>
    <name type="common">African elephant</name>
    <dbReference type="NCBI Taxonomy" id="9785"/>
    <lineage>
        <taxon>Eukaryota</taxon>
        <taxon>Metazoa</taxon>
        <taxon>Chordata</taxon>
        <taxon>Craniata</taxon>
        <taxon>Vertebrata</taxon>
        <taxon>Euteleostomi</taxon>
        <taxon>Mammalia</taxon>
        <taxon>Eutheria</taxon>
        <taxon>Afrotheria</taxon>
        <taxon>Proboscidea</taxon>
        <taxon>Elephantidae</taxon>
        <taxon>Loxodonta</taxon>
    </lineage>
</organism>
<reference evidence="12 13" key="1">
    <citation type="submission" date="2009-06" db="EMBL/GenBank/DDBJ databases">
        <title>The Genome Sequence of Loxodonta africana (African elephant).</title>
        <authorList>
            <person name="Di Palma F."/>
            <person name="Heiman D."/>
            <person name="Young S."/>
            <person name="Johnson J."/>
            <person name="Lander E.S."/>
            <person name="Lindblad-Toh K."/>
        </authorList>
    </citation>
    <scope>NUCLEOTIDE SEQUENCE [LARGE SCALE GENOMIC DNA]</scope>
    <source>
        <strain evidence="12 13">Isolate ISIS603380</strain>
    </source>
</reference>
<reference evidence="12" key="3">
    <citation type="submission" date="2025-09" db="UniProtKB">
        <authorList>
            <consortium name="Ensembl"/>
        </authorList>
    </citation>
    <scope>IDENTIFICATION</scope>
    <source>
        <strain evidence="12">Isolate ISIS603380</strain>
    </source>
</reference>
<dbReference type="PANTHER" id="PTHR11905">
    <property type="entry name" value="ADAM A DISINTEGRIN AND METALLOPROTEASE DOMAIN"/>
    <property type="match status" value="1"/>
</dbReference>
<dbReference type="PROSITE" id="PS00427">
    <property type="entry name" value="DISINTEGRIN_1"/>
    <property type="match status" value="1"/>
</dbReference>
<comment type="caution">
    <text evidence="6">Lacks conserved residue(s) required for the propagation of feature annotation.</text>
</comment>
<dbReference type="Proteomes" id="UP000007646">
    <property type="component" value="Unassembled WGS sequence"/>
</dbReference>
<keyword evidence="5 6" id="KW-1015">Disulfide bond</keyword>
<dbReference type="InterPro" id="IPR006586">
    <property type="entry name" value="ADAM_Cys-rich"/>
</dbReference>
<keyword evidence="13" id="KW-1185">Reference proteome</keyword>
<dbReference type="GO" id="GO:0006508">
    <property type="term" value="P:proteolysis"/>
    <property type="evidence" value="ECO:0007669"/>
    <property type="project" value="InterPro"/>
</dbReference>
<evidence type="ECO:0000313" key="13">
    <source>
        <dbReference type="Proteomes" id="UP000007646"/>
    </source>
</evidence>
<evidence type="ECO:0000256" key="5">
    <source>
        <dbReference type="ARBA" id="ARBA00023157"/>
    </source>
</evidence>
<comment type="subcellular location">
    <subcellularLocation>
        <location evidence="1">Membrane</location>
        <topology evidence="1">Single-pass membrane protein</topology>
    </subcellularLocation>
</comment>
<evidence type="ECO:0000313" key="12">
    <source>
        <dbReference type="Ensembl" id="ENSLAFP00000003937.4"/>
    </source>
</evidence>
<dbReference type="SMART" id="SM00608">
    <property type="entry name" value="ACR"/>
    <property type="match status" value="1"/>
</dbReference>
<dbReference type="Ensembl" id="ENSLAFT00000004710.4">
    <property type="protein sequence ID" value="ENSLAFP00000003937.4"/>
    <property type="gene ID" value="ENSLAFG00000004709.4"/>
</dbReference>
<gene>
    <name evidence="12" type="primary">ADAM9</name>
</gene>
<feature type="domain" description="Peptidase M12B" evidence="11">
    <location>
        <begin position="143"/>
        <end position="262"/>
    </location>
</feature>
<dbReference type="CDD" id="cd04269">
    <property type="entry name" value="ZnMc_adamalysin_II_like"/>
    <property type="match status" value="1"/>
</dbReference>
<dbReference type="Pfam" id="PF08516">
    <property type="entry name" value="ADAM_CR"/>
    <property type="match status" value="1"/>
</dbReference>
<evidence type="ECO:0000256" key="4">
    <source>
        <dbReference type="ARBA" id="ARBA00023136"/>
    </source>
</evidence>
<feature type="domain" description="Disintegrin" evidence="10">
    <location>
        <begin position="249"/>
        <end position="330"/>
    </location>
</feature>
<feature type="disulfide bond" evidence="6">
    <location>
        <begin position="477"/>
        <end position="487"/>
    </location>
</feature>
<dbReference type="PROSITE" id="PS50215">
    <property type="entry name" value="ADAM_MEPRO"/>
    <property type="match status" value="1"/>
</dbReference>
<feature type="compositionally biased region" description="Basic and acidic residues" evidence="7">
    <location>
        <begin position="565"/>
        <end position="580"/>
    </location>
</feature>
<evidence type="ECO:0000259" key="9">
    <source>
        <dbReference type="PROSITE" id="PS50026"/>
    </source>
</evidence>
<keyword evidence="4 8" id="KW-0472">Membrane</keyword>
<proteinExistence type="predicted"/>
<evidence type="ECO:0000259" key="11">
    <source>
        <dbReference type="PROSITE" id="PS50215"/>
    </source>
</evidence>
<evidence type="ECO:0000259" key="10">
    <source>
        <dbReference type="PROSITE" id="PS50214"/>
    </source>
</evidence>
<dbReference type="Gene3D" id="4.10.70.10">
    <property type="entry name" value="Disintegrin domain"/>
    <property type="match status" value="1"/>
</dbReference>
<dbReference type="GO" id="GO:0008584">
    <property type="term" value="P:male gonad development"/>
    <property type="evidence" value="ECO:0007669"/>
    <property type="project" value="TreeGrafter"/>
</dbReference>
<evidence type="ECO:0000256" key="6">
    <source>
        <dbReference type="PROSITE-ProRule" id="PRU00076"/>
    </source>
</evidence>
<protein>
    <submittedName>
        <fullName evidence="12">ADAM metallopeptidase domain 9</fullName>
    </submittedName>
</protein>
<dbReference type="PROSITE" id="PS50026">
    <property type="entry name" value="EGF_3"/>
    <property type="match status" value="1"/>
</dbReference>
<dbReference type="InterPro" id="IPR034027">
    <property type="entry name" value="Reprolysin_adamalysin"/>
</dbReference>
<evidence type="ECO:0000256" key="1">
    <source>
        <dbReference type="ARBA" id="ARBA00004167"/>
    </source>
</evidence>
<dbReference type="InterPro" id="IPR000742">
    <property type="entry name" value="EGF"/>
</dbReference>
<dbReference type="PROSITE" id="PS50214">
    <property type="entry name" value="DISINTEGRIN_2"/>
    <property type="match status" value="1"/>
</dbReference>
<dbReference type="SUPFAM" id="SSF55486">
    <property type="entry name" value="Metalloproteases ('zincins'), catalytic domain"/>
    <property type="match status" value="1"/>
</dbReference>
<dbReference type="PANTHER" id="PTHR11905:SF24">
    <property type="entry name" value="DISINTEGRIN AND METALLOPROTEINASE DOMAIN-CONTAINING PROTEIN 32"/>
    <property type="match status" value="1"/>
</dbReference>
<dbReference type="InterPro" id="IPR001590">
    <property type="entry name" value="Peptidase_M12B"/>
</dbReference>
<dbReference type="GO" id="GO:0007339">
    <property type="term" value="P:binding of sperm to zona pellucida"/>
    <property type="evidence" value="ECO:0007669"/>
    <property type="project" value="TreeGrafter"/>
</dbReference>
<dbReference type="GeneTree" id="ENSGT00940000156239"/>
<dbReference type="InterPro" id="IPR024079">
    <property type="entry name" value="MetalloPept_cat_dom_sf"/>
</dbReference>
<evidence type="ECO:0000256" key="3">
    <source>
        <dbReference type="ARBA" id="ARBA00022989"/>
    </source>
</evidence>
<feature type="disulfide bond" evidence="6">
    <location>
        <begin position="495"/>
        <end position="504"/>
    </location>
</feature>
<dbReference type="Pfam" id="PF01421">
    <property type="entry name" value="Reprolysin"/>
    <property type="match status" value="1"/>
</dbReference>
<dbReference type="GO" id="GO:0007155">
    <property type="term" value="P:cell adhesion"/>
    <property type="evidence" value="ECO:0007669"/>
    <property type="project" value="TreeGrafter"/>
</dbReference>
<dbReference type="Gene3D" id="3.40.390.10">
    <property type="entry name" value="Collagenase (Catalytic Domain)"/>
    <property type="match status" value="1"/>
</dbReference>
<sequence>EQISFVIPIDEKLYTVHLKQRYFIYLFFFKMFLFQEFNLDSFSISIKTHCYYQGYIEGYPNSLVTLSTCSGLRGILQFENVSYGIEPLELSVEFQHLLYELKSENNEFAIFSENSRSIETKPVDSNIFTGEKAEAAVPNLYPLYLEIYIVVTNFAYDYLGSDNTIVTSKIVELTGLVNSIFTQFKVTIVLSSLELWSDKNKISTVGEADELLHRFLEWKQSYLTLRPHDIAYLFIYRDYPNYVGAAFPGKMCDSHYSAGVALECGPDSCCDPRTCTLKPGAHCDTGLCCKNCQIAESGFECRPRVHPECDIPEFCNGSSASCDPDVTIHNGHLCKNNQFLCYDGDCHDLDARCEKLFGKGSRNAPFACYEEIQPQSDRFGNCGLTNKVRYKYCSWRNLICGRLICTYPTRIPFRKENVAVIYAFVRNALCVTIDFRLHLSVPDPMVVRSGSQCDTGRICVDGECVESRILMNESKTCSEKCNGNGVCNSKQMCHCFEGFNPPDCQTRAKVAARLHGKQEGLIMERVFRKIEKNRWLLGVYLSVPIFIIATIIAVKWNSLKSRFTKEEEAPNNESRSESSAHTRASRN</sequence>
<reference evidence="12" key="2">
    <citation type="submission" date="2025-08" db="UniProtKB">
        <authorList>
            <consortium name="Ensembl"/>
        </authorList>
    </citation>
    <scope>IDENTIFICATION</scope>
    <source>
        <strain evidence="12">Isolate ISIS603380</strain>
    </source>
</reference>
<keyword evidence="6" id="KW-0245">EGF-like domain</keyword>
<keyword evidence="2 8" id="KW-0812">Transmembrane</keyword>
<dbReference type="Gene3D" id="2.60.120.260">
    <property type="entry name" value="Galactose-binding domain-like"/>
    <property type="match status" value="1"/>
</dbReference>
<evidence type="ECO:0000256" key="7">
    <source>
        <dbReference type="SAM" id="MobiDB-lite"/>
    </source>
</evidence>
<feature type="region of interest" description="Disordered" evidence="7">
    <location>
        <begin position="565"/>
        <end position="587"/>
    </location>
</feature>
<dbReference type="InterPro" id="IPR018358">
    <property type="entry name" value="Disintegrin_CS"/>
</dbReference>
<dbReference type="InterPro" id="IPR036436">
    <property type="entry name" value="Disintegrin_dom_sf"/>
</dbReference>
<dbReference type="GO" id="GO:0004222">
    <property type="term" value="F:metalloendopeptidase activity"/>
    <property type="evidence" value="ECO:0007669"/>
    <property type="project" value="InterPro"/>
</dbReference>
<name>G3SUT0_LOXAF</name>
<dbReference type="AlphaFoldDB" id="G3SUT0"/>
<evidence type="ECO:0000256" key="2">
    <source>
        <dbReference type="ARBA" id="ARBA00022692"/>
    </source>
</evidence>
<dbReference type="GO" id="GO:0005886">
    <property type="term" value="C:plasma membrane"/>
    <property type="evidence" value="ECO:0007669"/>
    <property type="project" value="TreeGrafter"/>
</dbReference>
<feature type="transmembrane region" description="Helical" evidence="8">
    <location>
        <begin position="535"/>
        <end position="554"/>
    </location>
</feature>
<accession>G3SUT0</accession>
<dbReference type="SMART" id="SM00050">
    <property type="entry name" value="DISIN"/>
    <property type="match status" value="1"/>
</dbReference>
<dbReference type="SUPFAM" id="SSF57552">
    <property type="entry name" value="Blood coagulation inhibitor (disintegrin)"/>
    <property type="match status" value="1"/>
</dbReference>
<feature type="domain" description="EGF-like" evidence="9">
    <location>
        <begin position="473"/>
        <end position="505"/>
    </location>
</feature>
<dbReference type="InterPro" id="IPR001762">
    <property type="entry name" value="Disintegrin_dom"/>
</dbReference>